<proteinExistence type="predicted"/>
<name>A0AAV4QNF6_CAEEX</name>
<feature type="region of interest" description="Disordered" evidence="1">
    <location>
        <begin position="75"/>
        <end position="103"/>
    </location>
</feature>
<protein>
    <submittedName>
        <fullName evidence="2">Uncharacterized protein</fullName>
    </submittedName>
</protein>
<evidence type="ECO:0000313" key="2">
    <source>
        <dbReference type="EMBL" id="GIY10471.1"/>
    </source>
</evidence>
<keyword evidence="3" id="KW-1185">Reference proteome</keyword>
<reference evidence="2 3" key="1">
    <citation type="submission" date="2021-06" db="EMBL/GenBank/DDBJ databases">
        <title>Caerostris extrusa draft genome.</title>
        <authorList>
            <person name="Kono N."/>
            <person name="Arakawa K."/>
        </authorList>
    </citation>
    <scope>NUCLEOTIDE SEQUENCE [LARGE SCALE GENOMIC DNA]</scope>
</reference>
<comment type="caution">
    <text evidence="2">The sequence shown here is derived from an EMBL/GenBank/DDBJ whole genome shotgun (WGS) entry which is preliminary data.</text>
</comment>
<sequence length="103" mass="11552">MLARSKCKQPDNRLLFADDLFHEKEFVQFRFFTATVEGASHFPENRFRGPSLAVFISPDMIAQLTLESLGGRGGAGAPLIPERHSDEVSDSNPPKDFRLSCHF</sequence>
<evidence type="ECO:0000313" key="3">
    <source>
        <dbReference type="Proteomes" id="UP001054945"/>
    </source>
</evidence>
<dbReference type="EMBL" id="BPLR01006529">
    <property type="protein sequence ID" value="GIY10471.1"/>
    <property type="molecule type" value="Genomic_DNA"/>
</dbReference>
<gene>
    <name evidence="2" type="ORF">CEXT_324181</name>
</gene>
<dbReference type="Proteomes" id="UP001054945">
    <property type="component" value="Unassembled WGS sequence"/>
</dbReference>
<dbReference type="AlphaFoldDB" id="A0AAV4QNF6"/>
<evidence type="ECO:0000256" key="1">
    <source>
        <dbReference type="SAM" id="MobiDB-lite"/>
    </source>
</evidence>
<feature type="compositionally biased region" description="Basic and acidic residues" evidence="1">
    <location>
        <begin position="81"/>
        <end position="103"/>
    </location>
</feature>
<organism evidence="2 3">
    <name type="scientific">Caerostris extrusa</name>
    <name type="common">Bark spider</name>
    <name type="synonym">Caerostris bankana</name>
    <dbReference type="NCBI Taxonomy" id="172846"/>
    <lineage>
        <taxon>Eukaryota</taxon>
        <taxon>Metazoa</taxon>
        <taxon>Ecdysozoa</taxon>
        <taxon>Arthropoda</taxon>
        <taxon>Chelicerata</taxon>
        <taxon>Arachnida</taxon>
        <taxon>Araneae</taxon>
        <taxon>Araneomorphae</taxon>
        <taxon>Entelegynae</taxon>
        <taxon>Araneoidea</taxon>
        <taxon>Araneidae</taxon>
        <taxon>Caerostris</taxon>
    </lineage>
</organism>
<accession>A0AAV4QNF6</accession>